<dbReference type="CDD" id="cd03811">
    <property type="entry name" value="GT4_GT28_WabH-like"/>
    <property type="match status" value="1"/>
</dbReference>
<name>A0A516X8P1_9ACTN</name>
<sequence>MYVVPDLVAGGAERHVVQVLPCLDPSAFITRVVCIGQEGRLFADLIDSGAVTARALHRSRWQAIQACAELVREMKGFRPDIVLVRGYNAEVLGRIGAAAAHVPHTVVWAHDCRDGDDRSRLRRLLDMLLEPITDAYFGVAEAQRRYLVEDLGHPARKVRIIRNGVDPSALDPRDDKAALADFGVPAEAPVVGIVAALRPEKDHELFLDAARRVLSVVADAHFLVVGGGARRERLESLACVQGLRERVVFTGDREDVPSLLRAMDVVVLCSRTVECFPISLLEAMAAGRPVVSTAVGGVPEIVADGVTGYLVPIGDAASLAARVIRLLRDPAQCRKFGSAARARVQSEFTLDRAVAGSEQALKEVAHGLRAGAGPVRLTVVLDQAGVGGIEVVLLEMFKAFDPVRVRPRLVCLREGGALSREFREQGFEVTELDRSGRYDMRTLPRLVRLLRKDRTDAVLVTHHHHASLALGRLAALAAHVPVNLVAVHDMDLTSVGDRCLPRWAMASLFLSTAVVLLSEKQGEYLEREEGMGAHWWSRTRSRVIANGTRILPVASLSARAEARVLMNLPADAFVVGMIARLSEQKAHEVAFEAVARAADAHPELHLALIGGGEREGELRALADRAGIGGRTVFLGRRRDVPRLLPGLDVSCLSSVHEGAPMTVLESMTMGLPVVATDCGCLAEMIIDGEHGFIVDVGDSEALGARLVLLAQDPDLRARMGARARARVQQRYRIDQTADGYARLLQTLLGRSTPELEEPPAAYVATAGHRDEAAI</sequence>
<dbReference type="AlphaFoldDB" id="A0A516X8P1"/>
<dbReference type="PANTHER" id="PTHR12526:SF630">
    <property type="entry name" value="GLYCOSYLTRANSFERASE"/>
    <property type="match status" value="1"/>
</dbReference>
<accession>A0A516X8P1</accession>
<feature type="domain" description="Glycosyl transferase family 1" evidence="3">
    <location>
        <begin position="181"/>
        <end position="342"/>
    </location>
</feature>
<dbReference type="EMBL" id="CP041765">
    <property type="protein sequence ID" value="QDQ99011.1"/>
    <property type="molecule type" value="Genomic_DNA"/>
</dbReference>
<keyword evidence="6" id="KW-1185">Reference proteome</keyword>
<dbReference type="InterPro" id="IPR028098">
    <property type="entry name" value="Glyco_trans_4-like_N"/>
</dbReference>
<feature type="domain" description="Glycosyltransferase subfamily 4-like N-terminal" evidence="4">
    <location>
        <begin position="10"/>
        <end position="168"/>
    </location>
</feature>
<evidence type="ECO:0000313" key="6">
    <source>
        <dbReference type="Proteomes" id="UP000317344"/>
    </source>
</evidence>
<evidence type="ECO:0000313" key="5">
    <source>
        <dbReference type="EMBL" id="QDQ99011.1"/>
    </source>
</evidence>
<evidence type="ECO:0000259" key="4">
    <source>
        <dbReference type="Pfam" id="PF13439"/>
    </source>
</evidence>
<dbReference type="Gene3D" id="3.40.50.2000">
    <property type="entry name" value="Glycogen Phosphorylase B"/>
    <property type="match status" value="4"/>
</dbReference>
<dbReference type="GO" id="GO:0016757">
    <property type="term" value="F:glycosyltransferase activity"/>
    <property type="evidence" value="ECO:0007669"/>
    <property type="project" value="UniProtKB-KW"/>
</dbReference>
<dbReference type="Proteomes" id="UP000317344">
    <property type="component" value="Chromosome"/>
</dbReference>
<dbReference type="InterPro" id="IPR001296">
    <property type="entry name" value="Glyco_trans_1"/>
</dbReference>
<proteinExistence type="predicted"/>
<keyword evidence="1" id="KW-0328">Glycosyltransferase</keyword>
<gene>
    <name evidence="5" type="ORF">FO059_04035</name>
</gene>
<feature type="domain" description="Glycosyl transferase family 1" evidence="3">
    <location>
        <begin position="567"/>
        <end position="725"/>
    </location>
</feature>
<evidence type="ECO:0000256" key="1">
    <source>
        <dbReference type="ARBA" id="ARBA00022676"/>
    </source>
</evidence>
<organism evidence="5 6">
    <name type="scientific">Tomitella fengzijianii</name>
    <dbReference type="NCBI Taxonomy" id="2597660"/>
    <lineage>
        <taxon>Bacteria</taxon>
        <taxon>Bacillati</taxon>
        <taxon>Actinomycetota</taxon>
        <taxon>Actinomycetes</taxon>
        <taxon>Mycobacteriales</taxon>
        <taxon>Tomitella</taxon>
    </lineage>
</organism>
<reference evidence="5 6" key="2">
    <citation type="submission" date="2019-07" db="EMBL/GenBank/DDBJ databases">
        <authorList>
            <person name="Huang Y."/>
        </authorList>
    </citation>
    <scope>NUCLEOTIDE SEQUENCE [LARGE SCALE GENOMIC DNA]</scope>
    <source>
        <strain evidence="5 6">HY188</strain>
    </source>
</reference>
<dbReference type="KEGG" id="toy:FO059_04035"/>
<reference evidence="5 6" key="1">
    <citation type="submission" date="2019-07" db="EMBL/GenBank/DDBJ databases">
        <title>Tomitella cavernea sp. nov., an actinomycete isolated from soil.</title>
        <authorList>
            <person name="Cheng J."/>
        </authorList>
    </citation>
    <scope>NUCLEOTIDE SEQUENCE [LARGE SCALE GENOMIC DNA]</scope>
    <source>
        <strain evidence="5 6">HY188</strain>
    </source>
</reference>
<dbReference type="Pfam" id="PF13439">
    <property type="entry name" value="Glyco_transf_4"/>
    <property type="match status" value="2"/>
</dbReference>
<keyword evidence="2 5" id="KW-0808">Transferase</keyword>
<feature type="domain" description="Glycosyltransferase subfamily 4-like N-terminal" evidence="4">
    <location>
        <begin position="386"/>
        <end position="547"/>
    </location>
</feature>
<dbReference type="Pfam" id="PF00534">
    <property type="entry name" value="Glycos_transf_1"/>
    <property type="match status" value="2"/>
</dbReference>
<protein>
    <submittedName>
        <fullName evidence="5">Glycosyltransferase</fullName>
    </submittedName>
</protein>
<evidence type="ECO:0000259" key="3">
    <source>
        <dbReference type="Pfam" id="PF00534"/>
    </source>
</evidence>
<dbReference type="PANTHER" id="PTHR12526">
    <property type="entry name" value="GLYCOSYLTRANSFERASE"/>
    <property type="match status" value="1"/>
</dbReference>
<evidence type="ECO:0000256" key="2">
    <source>
        <dbReference type="ARBA" id="ARBA00022679"/>
    </source>
</evidence>
<dbReference type="SUPFAM" id="SSF53756">
    <property type="entry name" value="UDP-Glycosyltransferase/glycogen phosphorylase"/>
    <property type="match status" value="2"/>
</dbReference>
<dbReference type="OrthoDB" id="3632147at2"/>